<dbReference type="EMBL" id="JAAMOZ010000001">
    <property type="protein sequence ID" value="NIH56926.1"/>
    <property type="molecule type" value="Genomic_DNA"/>
</dbReference>
<dbReference type="CDD" id="cd21631">
    <property type="entry name" value="RHH_CopG_NikR-like"/>
    <property type="match status" value="1"/>
</dbReference>
<dbReference type="InterPro" id="IPR010985">
    <property type="entry name" value="Ribbon_hlx_hlx"/>
</dbReference>
<feature type="region of interest" description="Disordered" evidence="1">
    <location>
        <begin position="45"/>
        <end position="82"/>
    </location>
</feature>
<dbReference type="Proteomes" id="UP000749311">
    <property type="component" value="Unassembled WGS sequence"/>
</dbReference>
<reference evidence="2 3" key="1">
    <citation type="submission" date="2020-02" db="EMBL/GenBank/DDBJ databases">
        <title>Sequencing the genomes of 1000 actinobacteria strains.</title>
        <authorList>
            <person name="Klenk H.-P."/>
        </authorList>
    </citation>
    <scope>NUCLEOTIDE SEQUENCE [LARGE SCALE GENOMIC DNA]</scope>
    <source>
        <strain evidence="2 3">DSM 19609</strain>
    </source>
</reference>
<protein>
    <recommendedName>
        <fullName evidence="4">Ribbon-helix-helix protein CopG domain-containing protein</fullName>
    </recommendedName>
</protein>
<accession>A0ABX0SG17</accession>
<evidence type="ECO:0000256" key="1">
    <source>
        <dbReference type="SAM" id="MobiDB-lite"/>
    </source>
</evidence>
<dbReference type="Pfam" id="PF09957">
    <property type="entry name" value="VapB_antitoxin"/>
    <property type="match status" value="1"/>
</dbReference>
<comment type="caution">
    <text evidence="2">The sequence shown here is derived from an EMBL/GenBank/DDBJ whole genome shotgun (WGS) entry which is preliminary data.</text>
</comment>
<evidence type="ECO:0008006" key="4">
    <source>
        <dbReference type="Google" id="ProtNLM"/>
    </source>
</evidence>
<dbReference type="SUPFAM" id="SSF47598">
    <property type="entry name" value="Ribbon-helix-helix"/>
    <property type="match status" value="1"/>
</dbReference>
<organism evidence="2 3">
    <name type="scientific">Brooklawnia cerclae</name>
    <dbReference type="NCBI Taxonomy" id="349934"/>
    <lineage>
        <taxon>Bacteria</taxon>
        <taxon>Bacillati</taxon>
        <taxon>Actinomycetota</taxon>
        <taxon>Actinomycetes</taxon>
        <taxon>Propionibacteriales</taxon>
        <taxon>Propionibacteriaceae</taxon>
        <taxon>Brooklawnia</taxon>
    </lineage>
</organism>
<evidence type="ECO:0000313" key="3">
    <source>
        <dbReference type="Proteomes" id="UP000749311"/>
    </source>
</evidence>
<gene>
    <name evidence="2" type="ORF">FB473_001571</name>
</gene>
<sequence>MRTTLSIDEALLKRAKQRASAQGLTLGGFVEEALRDYLSAPHHSAAPVDLPVFPGGRPRSGVDPSSNRSLYDMLDEVTRGRS</sequence>
<dbReference type="InterPro" id="IPR019239">
    <property type="entry name" value="VapB_antitoxin"/>
</dbReference>
<evidence type="ECO:0000313" key="2">
    <source>
        <dbReference type="EMBL" id="NIH56926.1"/>
    </source>
</evidence>
<name>A0ABX0SG17_9ACTN</name>
<keyword evidence="3" id="KW-1185">Reference proteome</keyword>
<proteinExistence type="predicted"/>
<dbReference type="RefSeq" id="WP_208390481.1">
    <property type="nucleotide sequence ID" value="NZ_BAAAOO010000015.1"/>
</dbReference>